<evidence type="ECO:0000313" key="3">
    <source>
        <dbReference type="EMBL" id="AFJ02727.1"/>
    </source>
</evidence>
<sequence precursor="true">MTRYGDSIERIQATLTLMVWMAILFLPLSLQAATLEEKRATRLERMGVMIGRSDNYEVYSNQAEFNNGKAVCSIGLAVADRAKAEAEFNTRQEALRLAHEPEERRIQQALTDIGNTLRSQKLSGPEVKRLTEDMARLMEENKDLKARYLEQTDAIDASRNAAISKAGATKVDFNILHTPSHPTQTILPFSGDQPDNRFIKSLNDIVSLFLGTCGKTNGAYSSHYYKNAFRYGESDKPVLSFGYEVENNRLNFNRCDTPACRAIRSSRGITADPQENPELTLAGFIKGELQKAESAGDYRKAFAYEAGRREGIVYKLDPYWGRYDGFDIARRIFEGEFGEYRNTPEFKAFYTGLAMSYSKRCKAHVKQWQTFERNYDAYEGTDHNLDGSRTIHTSEQTKTYRIDARFGAHWAQFDSDLNRAVLDQGIFQGFGLVLGLRGEMETFLKTHACDSATVRQMTDNFIRAANGQPSVQQAGLRFAGAATESDAPTKTGAPPPPFTPVANVQEENETVNAAVAAFGGGGLFGEDWKTPTMSEKEFNREVDHVTGEGQDNFNRAARDAEQSLDELEEATREAAQAQSQNRQNLEQRLIELIKERNQTPENSQRYNDLQNTIEFTMQHMGITEEPTVPSENRPPAPKTRGQSQQPQQDSARQATADRRQRIRQIDQETDKKVQALIQAQHQTQVEEAEVFMKQITTVSGPERTRLLKDYEQKQRAAGEQLREQVQALRAEANERKRQL</sequence>
<keyword evidence="1" id="KW-0175">Coiled coil</keyword>
<protein>
    <submittedName>
        <fullName evidence="3">Uncharacterized protein</fullName>
    </submittedName>
</protein>
<feature type="coiled-coil region" evidence="1">
    <location>
        <begin position="127"/>
        <end position="154"/>
    </location>
</feature>
<dbReference type="OrthoDB" id="241638at2"/>
<gene>
    <name evidence="3" type="ordered locus">Q7C_1578</name>
</gene>
<dbReference type="STRING" id="754477.Q7C_1578"/>
<proteinExistence type="predicted"/>
<dbReference type="EMBL" id="CP003380">
    <property type="protein sequence ID" value="AFJ02727.1"/>
    <property type="molecule type" value="Genomic_DNA"/>
</dbReference>
<dbReference type="Proteomes" id="UP000009145">
    <property type="component" value="Chromosome"/>
</dbReference>
<dbReference type="HOGENOM" id="CLU_375450_0_0_6"/>
<evidence type="ECO:0000256" key="1">
    <source>
        <dbReference type="SAM" id="Coils"/>
    </source>
</evidence>
<organism evidence="3 4">
    <name type="scientific">Methylophaga frappieri (strain ATCC BAA-2434 / DSM 25690 / JAM7)</name>
    <dbReference type="NCBI Taxonomy" id="754477"/>
    <lineage>
        <taxon>Bacteria</taxon>
        <taxon>Pseudomonadati</taxon>
        <taxon>Pseudomonadota</taxon>
        <taxon>Gammaproteobacteria</taxon>
        <taxon>Thiotrichales</taxon>
        <taxon>Piscirickettsiaceae</taxon>
        <taxon>Methylophaga</taxon>
    </lineage>
</organism>
<dbReference type="KEGG" id="mec:Q7C_1578"/>
<feature type="region of interest" description="Disordered" evidence="2">
    <location>
        <begin position="560"/>
        <end position="582"/>
    </location>
</feature>
<name>I1YII4_METFJ</name>
<accession>I1YII4</accession>
<evidence type="ECO:0000256" key="2">
    <source>
        <dbReference type="SAM" id="MobiDB-lite"/>
    </source>
</evidence>
<dbReference type="AlphaFoldDB" id="I1YII4"/>
<dbReference type="PATRIC" id="fig|754477.3.peg.1557"/>
<reference evidence="3 4" key="1">
    <citation type="journal article" date="2012" name="J. Bacteriol.">
        <title>Complete genome sequences of Methylophaga sp. strain JAM1 and Methylophaga sp. strain JAM7.</title>
        <authorList>
            <person name="Villeneuve C."/>
            <person name="Martineau C."/>
            <person name="Mauffrey F."/>
            <person name="Villemur R."/>
        </authorList>
    </citation>
    <scope>NUCLEOTIDE SEQUENCE [LARGE SCALE GENOMIC DNA]</scope>
    <source>
        <strain evidence="3 4">JAM7</strain>
    </source>
</reference>
<keyword evidence="4" id="KW-1185">Reference proteome</keyword>
<feature type="region of interest" description="Disordered" evidence="2">
    <location>
        <begin position="625"/>
        <end position="660"/>
    </location>
</feature>
<feature type="compositionally biased region" description="Low complexity" evidence="2">
    <location>
        <begin position="642"/>
        <end position="654"/>
    </location>
</feature>
<evidence type="ECO:0000313" key="4">
    <source>
        <dbReference type="Proteomes" id="UP000009145"/>
    </source>
</evidence>
<feature type="coiled-coil region" evidence="1">
    <location>
        <begin position="711"/>
        <end position="738"/>
    </location>
</feature>
<dbReference type="RefSeq" id="WP_014704147.1">
    <property type="nucleotide sequence ID" value="NC_017856.1"/>
</dbReference>